<dbReference type="InterPro" id="IPR007642">
    <property type="entry name" value="RNA_pol_Rpb2_2"/>
</dbReference>
<dbReference type="Pfam" id="PF00562">
    <property type="entry name" value="RNA_pol_Rpb2_6"/>
    <property type="match status" value="1"/>
</dbReference>
<evidence type="ECO:0000259" key="11">
    <source>
        <dbReference type="Pfam" id="PF00562"/>
    </source>
</evidence>
<dbReference type="SUPFAM" id="SSF64484">
    <property type="entry name" value="beta and beta-prime subunits of DNA dependent RNA-polymerase"/>
    <property type="match status" value="1"/>
</dbReference>
<feature type="domain" description="DNA-directed RNA polymerase I subunit RPA2" evidence="16">
    <location>
        <begin position="558"/>
        <end position="615"/>
    </location>
</feature>
<accession>A0ABM1M8K7</accession>
<name>A0ABM1M8K7_NICVS</name>
<dbReference type="InterPro" id="IPR037033">
    <property type="entry name" value="DNA-dir_RNAP_su2_hyb_sf"/>
</dbReference>
<comment type="function">
    <text evidence="10">DNA-dependent RNA polymerase catalyzes the transcription of DNA into RNA using the four ribonucleoside triphosphates as substrates.</text>
</comment>
<proteinExistence type="inferred from homology"/>
<sequence length="1118" mass="126443">MLGGPSFKNLTSPDFGTPPKEQNVLLQQLGYPQVASFNYMLSTGLDLAIKDLRPLDIVANGVKVKVSIGKAKIFAPSVSQNSMNVTVKSVYPNACRQARSTYKGPMLVSLDWSVNGAAQEPLEVNMGEVPIMLKSNRCHLNMMNPKQLIESGEHEQEWGGYFVTKGLEKLIRMMSLMRRNYPIGINRSSFTKRGPLFSSLGVVIRSTKLDQSAVLNILHFLTDGTCKMMFRENNKNMYHVPLILLLKCITDANDKYIFTRLMEGYEDNSYYAECVQNMMRLLHEEGLHSQDDCKNYMGQLFRLKLRQMPAHWTDHQITDYIMNDMVLVHLDNMDDKFNMIVFMTQKLYYVQSTNLVENEDHLMLQEVLLGGHLYNIILKESLRTYMVNMGFMLKQLLAKDSSNVMTREILRKASYPKGFAAGVEMIILTGNLSINNHSAVGQNVGLSVTVENINRIRYMSHFRAVHRGASFMKMRSTQVRQLTPDAWGFYCPVHTPDGAPCGLLNHLTTNCTITDMPDRKLVANIARTLAELGMVPMKQSNVIEKKDYFVTQLDGRILGYVKKADSSEFEKKLRFLKIKGDKVPNTLEICMVPDKKRAPQFPGIFLFSGPARMMRPLLNLATSNIEMVGTFEQNYLDVSIIPSEIYPGVTTHMELSKTDFLSHTAKLIPMPDCNQSPRNMYQCQMAKQTMGTPCHNFDLQIDKIYRLQTPASPIFRTTHYDDMDIDSFPMGTNAIVAVISYTGYDMEDAMIINKASIERGFANGTVYKTENIELAAECHLQRPPDQLEEFIDADGLPYVGRRVNNQEPLYSYYDNNKSKYVVNKFSGGSDKIYVHKVRIVPGMKMARMVRITYRIERAPMIGDKFASRAGQKGICSRQYPVEDLPFTESGIFPDIIFNPHGFPSRMTIAMMIELMAGKSGAIHGLVHDATPFKFNEEETAIDYFGRLLEAGGYNYYGTESMYSGIDGREMKAQIFFGVVHYQRLRHMVSDKWQVRSTGIEDAVTRQPIQGKKRGGGIRFGEMERDALISHGTSYMLQDRLMNSSDKSKVSICTKCKNMLSVFHPATDNAAGPPKLVCAFCQTSDNISSVELPYVFKLLAIQLGSCNINLQLDCKEACT</sequence>
<dbReference type="InterPro" id="IPR007641">
    <property type="entry name" value="RNA_pol_Rpb2_7"/>
</dbReference>
<evidence type="ECO:0000256" key="2">
    <source>
        <dbReference type="ARBA" id="ARBA00006835"/>
    </source>
</evidence>
<dbReference type="PROSITE" id="PS01166">
    <property type="entry name" value="RNA_POL_BETA"/>
    <property type="match status" value="1"/>
</dbReference>
<evidence type="ECO:0000256" key="4">
    <source>
        <dbReference type="ARBA" id="ARBA00022679"/>
    </source>
</evidence>
<evidence type="ECO:0000259" key="16">
    <source>
        <dbReference type="Pfam" id="PF06883"/>
    </source>
</evidence>
<keyword evidence="17" id="KW-1185">Reference proteome</keyword>
<evidence type="ECO:0000256" key="10">
    <source>
        <dbReference type="RuleBase" id="RU363031"/>
    </source>
</evidence>
<feature type="domain" description="RNA polymerase Rpb2" evidence="15">
    <location>
        <begin position="449"/>
        <end position="513"/>
    </location>
</feature>
<evidence type="ECO:0000256" key="9">
    <source>
        <dbReference type="RuleBase" id="RU000434"/>
    </source>
</evidence>
<evidence type="ECO:0000259" key="15">
    <source>
        <dbReference type="Pfam" id="PF04565"/>
    </source>
</evidence>
<evidence type="ECO:0000256" key="8">
    <source>
        <dbReference type="ARBA" id="ARBA00047768"/>
    </source>
</evidence>
<dbReference type="InterPro" id="IPR007121">
    <property type="entry name" value="RNA_pol_bsu_CS"/>
</dbReference>
<dbReference type="Pfam" id="PF04560">
    <property type="entry name" value="RNA_pol_Rpb2_7"/>
    <property type="match status" value="1"/>
</dbReference>
<dbReference type="Gene3D" id="3.90.1070.20">
    <property type="match status" value="1"/>
</dbReference>
<dbReference type="Gene3D" id="3.90.1800.10">
    <property type="entry name" value="RNA polymerase alpha subunit dimerisation domain"/>
    <property type="match status" value="1"/>
</dbReference>
<evidence type="ECO:0000256" key="3">
    <source>
        <dbReference type="ARBA" id="ARBA00022478"/>
    </source>
</evidence>
<keyword evidence="4 10" id="KW-0808">Transferase</keyword>
<dbReference type="InterPro" id="IPR009674">
    <property type="entry name" value="Rpa2_dom_4"/>
</dbReference>
<gene>
    <name evidence="18" type="primary">LOC108558497</name>
</gene>
<keyword evidence="6 10" id="KW-0804">Transcription</keyword>
<comment type="subcellular location">
    <subcellularLocation>
        <location evidence="1">Nucleus</location>
    </subcellularLocation>
</comment>
<keyword evidence="5 10" id="KW-0548">Nucleotidyltransferase</keyword>
<dbReference type="Gene3D" id="3.90.1110.10">
    <property type="entry name" value="RNA polymerase Rpb2, domain 2"/>
    <property type="match status" value="1"/>
</dbReference>
<dbReference type="InterPro" id="IPR007120">
    <property type="entry name" value="DNA-dir_RNAP_su2_dom"/>
</dbReference>
<dbReference type="Proteomes" id="UP000695000">
    <property type="component" value="Unplaced"/>
</dbReference>
<evidence type="ECO:0000256" key="5">
    <source>
        <dbReference type="ARBA" id="ARBA00022695"/>
    </source>
</evidence>
<evidence type="ECO:0000313" key="17">
    <source>
        <dbReference type="Proteomes" id="UP000695000"/>
    </source>
</evidence>
<dbReference type="GeneID" id="108558497"/>
<dbReference type="Pfam" id="PF06883">
    <property type="entry name" value="RNA_pol_Rpa2_4"/>
    <property type="match status" value="1"/>
</dbReference>
<dbReference type="Gene3D" id="2.40.50.150">
    <property type="match status" value="1"/>
</dbReference>
<evidence type="ECO:0000256" key="7">
    <source>
        <dbReference type="ARBA" id="ARBA00023242"/>
    </source>
</evidence>
<dbReference type="Gene3D" id="2.40.270.10">
    <property type="entry name" value="DNA-directed RNA polymerase, subunit 2, domain 6"/>
    <property type="match status" value="1"/>
</dbReference>
<evidence type="ECO:0000256" key="1">
    <source>
        <dbReference type="ARBA" id="ARBA00004123"/>
    </source>
</evidence>
<comment type="catalytic activity">
    <reaction evidence="8">
        <text>RNA(n) + a ribonucleoside 5'-triphosphate = RNA(n+1) + diphosphate</text>
        <dbReference type="Rhea" id="RHEA:21248"/>
        <dbReference type="Rhea" id="RHEA-COMP:14527"/>
        <dbReference type="Rhea" id="RHEA-COMP:17342"/>
        <dbReference type="ChEBI" id="CHEBI:33019"/>
        <dbReference type="ChEBI" id="CHEBI:61557"/>
        <dbReference type="ChEBI" id="CHEBI:140395"/>
        <dbReference type="EC" id="2.7.7.6"/>
    </reaction>
    <physiologicalReaction direction="left-to-right" evidence="8">
        <dbReference type="Rhea" id="RHEA:21249"/>
    </physiologicalReaction>
</comment>
<feature type="domain" description="RNA polymerase Rpb2" evidence="13">
    <location>
        <begin position="234"/>
        <end position="367"/>
    </location>
</feature>
<dbReference type="CDD" id="cd00653">
    <property type="entry name" value="RNA_pol_B_RPB2"/>
    <property type="match status" value="1"/>
</dbReference>
<feature type="domain" description="DNA-directed RNA polymerase subunit 2 hybrid-binding" evidence="11">
    <location>
        <begin position="665"/>
        <end position="1013"/>
    </location>
</feature>
<comment type="similarity">
    <text evidence="2 9">Belongs to the RNA polymerase beta chain family.</text>
</comment>
<dbReference type="RefSeq" id="XP_017770907.1">
    <property type="nucleotide sequence ID" value="XM_017915418.1"/>
</dbReference>
<dbReference type="Pfam" id="PF04561">
    <property type="entry name" value="RNA_pol_Rpb2_2"/>
    <property type="match status" value="1"/>
</dbReference>
<reference evidence="18" key="1">
    <citation type="submission" date="2025-08" db="UniProtKB">
        <authorList>
            <consortium name="RefSeq"/>
        </authorList>
    </citation>
    <scope>IDENTIFICATION</scope>
    <source>
        <tissue evidence="18">Whole Larva</tissue>
    </source>
</reference>
<dbReference type="InterPro" id="IPR007644">
    <property type="entry name" value="RNA_pol_bsu_protrusion"/>
</dbReference>
<evidence type="ECO:0000259" key="13">
    <source>
        <dbReference type="Pfam" id="PF04561"/>
    </source>
</evidence>
<evidence type="ECO:0000313" key="18">
    <source>
        <dbReference type="RefSeq" id="XP_017770907.1"/>
    </source>
</evidence>
<dbReference type="Gene3D" id="3.90.1100.10">
    <property type="match status" value="1"/>
</dbReference>
<dbReference type="Pfam" id="PF04565">
    <property type="entry name" value="RNA_pol_Rpb2_3"/>
    <property type="match status" value="1"/>
</dbReference>
<dbReference type="Pfam" id="PF04563">
    <property type="entry name" value="RNA_pol_Rpb2_1"/>
    <property type="match status" value="1"/>
</dbReference>
<dbReference type="InterPro" id="IPR007645">
    <property type="entry name" value="RNA_pol_Rpb2_3"/>
</dbReference>
<dbReference type="InterPro" id="IPR014724">
    <property type="entry name" value="RNA_pol_RPB2_OB-fold"/>
</dbReference>
<evidence type="ECO:0000259" key="12">
    <source>
        <dbReference type="Pfam" id="PF04560"/>
    </source>
</evidence>
<feature type="domain" description="RNA polymerase beta subunit protrusion" evidence="14">
    <location>
        <begin position="29"/>
        <end position="408"/>
    </location>
</feature>
<keyword evidence="7" id="KW-0539">Nucleus</keyword>
<keyword evidence="3 10" id="KW-0240">DNA-directed RNA polymerase</keyword>
<dbReference type="EC" id="2.7.7.6" evidence="10"/>
<organism evidence="17 18">
    <name type="scientific">Nicrophorus vespilloides</name>
    <name type="common">Boreal carrion beetle</name>
    <dbReference type="NCBI Taxonomy" id="110193"/>
    <lineage>
        <taxon>Eukaryota</taxon>
        <taxon>Metazoa</taxon>
        <taxon>Ecdysozoa</taxon>
        <taxon>Arthropoda</taxon>
        <taxon>Hexapoda</taxon>
        <taxon>Insecta</taxon>
        <taxon>Pterygota</taxon>
        <taxon>Neoptera</taxon>
        <taxon>Endopterygota</taxon>
        <taxon>Coleoptera</taxon>
        <taxon>Polyphaga</taxon>
        <taxon>Staphyliniformia</taxon>
        <taxon>Silphidae</taxon>
        <taxon>Nicrophorinae</taxon>
        <taxon>Nicrophorus</taxon>
    </lineage>
</organism>
<dbReference type="GO" id="GO:0000428">
    <property type="term" value="C:DNA-directed RNA polymerase complex"/>
    <property type="evidence" value="ECO:0007669"/>
    <property type="project" value="UniProtKB-KW"/>
</dbReference>
<feature type="domain" description="RNA polymerase Rpb2" evidence="12">
    <location>
        <begin position="1015"/>
        <end position="1112"/>
    </location>
</feature>
<dbReference type="InterPro" id="IPR015712">
    <property type="entry name" value="DNA-dir_RNA_pol_su2"/>
</dbReference>
<dbReference type="PANTHER" id="PTHR20856">
    <property type="entry name" value="DNA-DIRECTED RNA POLYMERASE I SUBUNIT 2"/>
    <property type="match status" value="1"/>
</dbReference>
<evidence type="ECO:0000259" key="14">
    <source>
        <dbReference type="Pfam" id="PF04563"/>
    </source>
</evidence>
<protein>
    <recommendedName>
        <fullName evidence="10">DNA-directed RNA polymerase subunit beta</fullName>
        <ecNumber evidence="10">2.7.7.6</ecNumber>
    </recommendedName>
</protein>
<dbReference type="InterPro" id="IPR037034">
    <property type="entry name" value="RNA_pol_Rpb2_2_sf"/>
</dbReference>
<evidence type="ECO:0000256" key="6">
    <source>
        <dbReference type="ARBA" id="ARBA00023163"/>
    </source>
</evidence>